<protein>
    <submittedName>
        <fullName evidence="2">IS3 family transposase</fullName>
    </submittedName>
</protein>
<evidence type="ECO:0000313" key="3">
    <source>
        <dbReference type="Proteomes" id="UP000620366"/>
    </source>
</evidence>
<gene>
    <name evidence="2" type="ORF">H8695_04395</name>
</gene>
<evidence type="ECO:0000259" key="1">
    <source>
        <dbReference type="Pfam" id="PF13333"/>
    </source>
</evidence>
<keyword evidence="3" id="KW-1185">Reference proteome</keyword>
<dbReference type="InterPro" id="IPR001584">
    <property type="entry name" value="Integrase_cat-core"/>
</dbReference>
<dbReference type="RefSeq" id="WP_430413288.1">
    <property type="nucleotide sequence ID" value="NZ_JACRSP010000002.1"/>
</dbReference>
<organism evidence="2 3">
    <name type="scientific">Feifania hominis</name>
    <dbReference type="NCBI Taxonomy" id="2763660"/>
    <lineage>
        <taxon>Bacteria</taxon>
        <taxon>Bacillati</taxon>
        <taxon>Bacillota</taxon>
        <taxon>Clostridia</taxon>
        <taxon>Eubacteriales</taxon>
        <taxon>Feifaniaceae</taxon>
        <taxon>Feifania</taxon>
    </lineage>
</organism>
<dbReference type="GO" id="GO:0015074">
    <property type="term" value="P:DNA integration"/>
    <property type="evidence" value="ECO:0007669"/>
    <property type="project" value="InterPro"/>
</dbReference>
<name>A0A926DDR2_9FIRM</name>
<sequence length="40" mass="4536">MAFCQSCFPTEGYVDFFNNHRPAAALGYKSPVQYKTELGF</sequence>
<dbReference type="AlphaFoldDB" id="A0A926DDR2"/>
<feature type="domain" description="Integrase catalytic" evidence="1">
    <location>
        <begin position="12"/>
        <end position="36"/>
    </location>
</feature>
<accession>A0A926DDR2</accession>
<dbReference type="Pfam" id="PF13333">
    <property type="entry name" value="rve_2"/>
    <property type="match status" value="1"/>
</dbReference>
<proteinExistence type="predicted"/>
<dbReference type="Proteomes" id="UP000620366">
    <property type="component" value="Unassembled WGS sequence"/>
</dbReference>
<reference evidence="2" key="1">
    <citation type="submission" date="2020-08" db="EMBL/GenBank/DDBJ databases">
        <title>Genome public.</title>
        <authorList>
            <person name="Liu C."/>
            <person name="Sun Q."/>
        </authorList>
    </citation>
    <scope>NUCLEOTIDE SEQUENCE</scope>
    <source>
        <strain evidence="2">BX7</strain>
    </source>
</reference>
<dbReference type="EMBL" id="JACRSP010000002">
    <property type="protein sequence ID" value="MBC8535929.1"/>
    <property type="molecule type" value="Genomic_DNA"/>
</dbReference>
<evidence type="ECO:0000313" key="2">
    <source>
        <dbReference type="EMBL" id="MBC8535929.1"/>
    </source>
</evidence>
<comment type="caution">
    <text evidence="2">The sequence shown here is derived from an EMBL/GenBank/DDBJ whole genome shotgun (WGS) entry which is preliminary data.</text>
</comment>